<keyword evidence="3" id="KW-1185">Reference proteome</keyword>
<name>A0AAN8GU22_9TELE</name>
<organism evidence="2 3">
    <name type="scientific">Champsocephalus esox</name>
    <name type="common">pike icefish</name>
    <dbReference type="NCBI Taxonomy" id="159716"/>
    <lineage>
        <taxon>Eukaryota</taxon>
        <taxon>Metazoa</taxon>
        <taxon>Chordata</taxon>
        <taxon>Craniata</taxon>
        <taxon>Vertebrata</taxon>
        <taxon>Euteleostomi</taxon>
        <taxon>Actinopterygii</taxon>
        <taxon>Neopterygii</taxon>
        <taxon>Teleostei</taxon>
        <taxon>Neoteleostei</taxon>
        <taxon>Acanthomorphata</taxon>
        <taxon>Eupercaria</taxon>
        <taxon>Perciformes</taxon>
        <taxon>Notothenioidei</taxon>
        <taxon>Channichthyidae</taxon>
        <taxon>Champsocephalus</taxon>
    </lineage>
</organism>
<sequence>MLIRGLGPGDGIESRAGWRKGKACRRDEVNAMLARVPRKQMASESRSRRKTMWRRDPVENTKHCGRCSNKGCSKL</sequence>
<evidence type="ECO:0000313" key="3">
    <source>
        <dbReference type="Proteomes" id="UP001335648"/>
    </source>
</evidence>
<reference evidence="2 3" key="1">
    <citation type="journal article" date="2023" name="Mol. Biol. Evol.">
        <title>Genomics of Secondarily Temperate Adaptation in the Only Non-Antarctic Icefish.</title>
        <authorList>
            <person name="Rivera-Colon A.G."/>
            <person name="Rayamajhi N."/>
            <person name="Minhas B.F."/>
            <person name="Madrigal G."/>
            <person name="Bilyk K.T."/>
            <person name="Yoon V."/>
            <person name="Hune M."/>
            <person name="Gregory S."/>
            <person name="Cheng C.H.C."/>
            <person name="Catchen J.M."/>
        </authorList>
    </citation>
    <scope>NUCLEOTIDE SEQUENCE [LARGE SCALE GENOMIC DNA]</scope>
    <source>
        <strain evidence="2">JC2023a</strain>
    </source>
</reference>
<evidence type="ECO:0000313" key="2">
    <source>
        <dbReference type="EMBL" id="KAK5890257.1"/>
    </source>
</evidence>
<dbReference type="AlphaFoldDB" id="A0AAN8GU22"/>
<gene>
    <name evidence="2" type="ORF">CesoFtcFv8_013793</name>
</gene>
<comment type="caution">
    <text evidence="2">The sequence shown here is derived from an EMBL/GenBank/DDBJ whole genome shotgun (WGS) entry which is preliminary data.</text>
</comment>
<protein>
    <submittedName>
        <fullName evidence="2">Uncharacterized protein</fullName>
    </submittedName>
</protein>
<proteinExistence type="predicted"/>
<dbReference type="EMBL" id="JAULUE010002056">
    <property type="protein sequence ID" value="KAK5890257.1"/>
    <property type="molecule type" value="Genomic_DNA"/>
</dbReference>
<dbReference type="Proteomes" id="UP001335648">
    <property type="component" value="Unassembled WGS sequence"/>
</dbReference>
<accession>A0AAN8GU22</accession>
<feature type="compositionally biased region" description="Basic and acidic residues" evidence="1">
    <location>
        <begin position="53"/>
        <end position="62"/>
    </location>
</feature>
<feature type="region of interest" description="Disordered" evidence="1">
    <location>
        <begin position="37"/>
        <end position="75"/>
    </location>
</feature>
<evidence type="ECO:0000256" key="1">
    <source>
        <dbReference type="SAM" id="MobiDB-lite"/>
    </source>
</evidence>